<proteinExistence type="predicted"/>
<evidence type="ECO:0000313" key="2">
    <source>
        <dbReference type="EMBL" id="MFD2173686.1"/>
    </source>
</evidence>
<organism evidence="2 3">
    <name type="scientific">Rhodobacter lacus</name>
    <dbReference type="NCBI Taxonomy" id="1641972"/>
    <lineage>
        <taxon>Bacteria</taxon>
        <taxon>Pseudomonadati</taxon>
        <taxon>Pseudomonadota</taxon>
        <taxon>Alphaproteobacteria</taxon>
        <taxon>Rhodobacterales</taxon>
        <taxon>Rhodobacter group</taxon>
        <taxon>Rhodobacter</taxon>
    </lineage>
</organism>
<accession>A0ABW5A860</accession>
<feature type="region of interest" description="Disordered" evidence="1">
    <location>
        <begin position="110"/>
        <end position="135"/>
    </location>
</feature>
<dbReference type="RefSeq" id="WP_377388391.1">
    <property type="nucleotide sequence ID" value="NZ_JBHUIX010000005.1"/>
</dbReference>
<dbReference type="Gene3D" id="3.30.420.130">
    <property type="entry name" value="Dinitrogenase iron-molybdenum cofactor biosynthesis domain"/>
    <property type="match status" value="1"/>
</dbReference>
<gene>
    <name evidence="2" type="ORF">ACFSM0_06260</name>
</gene>
<sequence>MRIAVASQNFRTITGHAGKTRRFLVYEAGPGQPITEVDRLDLPKEMSIHEFQGAGAHPLDAMTAVIAGSAGQGFTARMASRGVLAVVTEEPDPRTAVAALVERFARREDLPQMPDLRGNAPAHHHHHPRDHDHGAGGCGCSHDDNDHTPAQGHGGCSCNH</sequence>
<name>A0ABW5A860_9RHOB</name>
<dbReference type="InterPro" id="IPR036105">
    <property type="entry name" value="DiNase_FeMo-co_biosyn_sf"/>
</dbReference>
<comment type="caution">
    <text evidence="2">The sequence shown here is derived from an EMBL/GenBank/DDBJ whole genome shotgun (WGS) entry which is preliminary data.</text>
</comment>
<evidence type="ECO:0000256" key="1">
    <source>
        <dbReference type="SAM" id="MobiDB-lite"/>
    </source>
</evidence>
<reference evidence="3" key="1">
    <citation type="journal article" date="2019" name="Int. J. Syst. Evol. Microbiol.">
        <title>The Global Catalogue of Microorganisms (GCM) 10K type strain sequencing project: providing services to taxonomists for standard genome sequencing and annotation.</title>
        <authorList>
            <consortium name="The Broad Institute Genomics Platform"/>
            <consortium name="The Broad Institute Genome Sequencing Center for Infectious Disease"/>
            <person name="Wu L."/>
            <person name="Ma J."/>
        </authorList>
    </citation>
    <scope>NUCLEOTIDE SEQUENCE [LARGE SCALE GENOMIC DNA]</scope>
    <source>
        <strain evidence="3">CCUG 55131</strain>
    </source>
</reference>
<keyword evidence="3" id="KW-1185">Reference proteome</keyword>
<dbReference type="EMBL" id="JBHUIX010000005">
    <property type="protein sequence ID" value="MFD2173686.1"/>
    <property type="molecule type" value="Genomic_DNA"/>
</dbReference>
<protein>
    <submittedName>
        <fullName evidence="2">NifB/NifX family molybdenum-iron cluster-binding protein</fullName>
    </submittedName>
</protein>
<dbReference type="Proteomes" id="UP001597413">
    <property type="component" value="Unassembled WGS sequence"/>
</dbReference>
<dbReference type="SUPFAM" id="SSF53146">
    <property type="entry name" value="Nitrogenase accessory factor-like"/>
    <property type="match status" value="1"/>
</dbReference>
<evidence type="ECO:0000313" key="3">
    <source>
        <dbReference type="Proteomes" id="UP001597413"/>
    </source>
</evidence>